<dbReference type="RefSeq" id="WP_345549309.1">
    <property type="nucleotide sequence ID" value="NZ_BAAAZA010000008.1"/>
</dbReference>
<evidence type="ECO:0000256" key="2">
    <source>
        <dbReference type="SAM" id="Phobius"/>
    </source>
</evidence>
<keyword evidence="2" id="KW-0472">Membrane</keyword>
<dbReference type="Proteomes" id="UP001501563">
    <property type="component" value="Unassembled WGS sequence"/>
</dbReference>
<feature type="compositionally biased region" description="Basic residues" evidence="1">
    <location>
        <begin position="95"/>
        <end position="108"/>
    </location>
</feature>
<evidence type="ECO:0008006" key="5">
    <source>
        <dbReference type="Google" id="ProtNLM"/>
    </source>
</evidence>
<proteinExistence type="predicted"/>
<name>A0ABP7K7T3_9ACTN</name>
<feature type="transmembrane region" description="Helical" evidence="2">
    <location>
        <begin position="110"/>
        <end position="128"/>
    </location>
</feature>
<feature type="compositionally biased region" description="Polar residues" evidence="1">
    <location>
        <begin position="164"/>
        <end position="177"/>
    </location>
</feature>
<evidence type="ECO:0000256" key="1">
    <source>
        <dbReference type="SAM" id="MobiDB-lite"/>
    </source>
</evidence>
<sequence>MDYCSSCRRHLNGALVCPGCGAYAPDIAPLTSGGHPVPARAATTARGSATGGEFANPNIPDMRYDEEVADGAAFEDGAVDHPRGEASGAPDGRAARRRQRARWKKSQRRAVVATAVALVGGGLTFASMDRHSAERAQAAAAPDVASMGGSDGQAPEPPAVPTLPGTQRSAHPSQSPATGLPRHGSATPGAPTTSPDTRPDSVSVARTALTTRTAQTAAQQLPVTTPSSAAPVTAPTQAAPAPSQTAAPAPSGGTDSGTAQPAPAPTATSPSHICLLVLCLG</sequence>
<keyword evidence="2" id="KW-0812">Transmembrane</keyword>
<dbReference type="EMBL" id="BAAAZA010000008">
    <property type="protein sequence ID" value="GAA3867995.1"/>
    <property type="molecule type" value="Genomic_DNA"/>
</dbReference>
<organism evidence="3 4">
    <name type="scientific">Streptomyces lannensis</name>
    <dbReference type="NCBI Taxonomy" id="766498"/>
    <lineage>
        <taxon>Bacteria</taxon>
        <taxon>Bacillati</taxon>
        <taxon>Actinomycetota</taxon>
        <taxon>Actinomycetes</taxon>
        <taxon>Kitasatosporales</taxon>
        <taxon>Streptomycetaceae</taxon>
        <taxon>Streptomyces</taxon>
    </lineage>
</organism>
<keyword evidence="4" id="KW-1185">Reference proteome</keyword>
<evidence type="ECO:0000313" key="3">
    <source>
        <dbReference type="EMBL" id="GAA3867995.1"/>
    </source>
</evidence>
<feature type="compositionally biased region" description="Low complexity" evidence="1">
    <location>
        <begin position="135"/>
        <end position="145"/>
    </location>
</feature>
<protein>
    <recommendedName>
        <fullName evidence="5">Zinc ribbon domain-containing protein</fullName>
    </recommendedName>
</protein>
<feature type="compositionally biased region" description="Low complexity" evidence="1">
    <location>
        <begin position="205"/>
        <end position="268"/>
    </location>
</feature>
<feature type="region of interest" description="Disordered" evidence="1">
    <location>
        <begin position="134"/>
        <end position="268"/>
    </location>
</feature>
<gene>
    <name evidence="3" type="ORF">GCM10022207_35880</name>
</gene>
<reference evidence="4" key="1">
    <citation type="journal article" date="2019" name="Int. J. Syst. Evol. Microbiol.">
        <title>The Global Catalogue of Microorganisms (GCM) 10K type strain sequencing project: providing services to taxonomists for standard genome sequencing and annotation.</title>
        <authorList>
            <consortium name="The Broad Institute Genomics Platform"/>
            <consortium name="The Broad Institute Genome Sequencing Center for Infectious Disease"/>
            <person name="Wu L."/>
            <person name="Ma J."/>
        </authorList>
    </citation>
    <scope>NUCLEOTIDE SEQUENCE [LARGE SCALE GENOMIC DNA]</scope>
    <source>
        <strain evidence="4">JCM 16578</strain>
    </source>
</reference>
<comment type="caution">
    <text evidence="3">The sequence shown here is derived from an EMBL/GenBank/DDBJ whole genome shotgun (WGS) entry which is preliminary data.</text>
</comment>
<keyword evidence="2" id="KW-1133">Transmembrane helix</keyword>
<feature type="region of interest" description="Disordered" evidence="1">
    <location>
        <begin position="75"/>
        <end position="110"/>
    </location>
</feature>
<accession>A0ABP7K7T3</accession>
<evidence type="ECO:0000313" key="4">
    <source>
        <dbReference type="Proteomes" id="UP001501563"/>
    </source>
</evidence>